<gene>
    <name evidence="1" type="ORF">LMG19083_03184</name>
</gene>
<name>A0ABN9J4C7_9RALS</name>
<comment type="caution">
    <text evidence="1">The sequence shown here is derived from an EMBL/GenBank/DDBJ whole genome shotgun (WGS) entry which is preliminary data.</text>
</comment>
<evidence type="ECO:0000313" key="2">
    <source>
        <dbReference type="Proteomes" id="UP001189813"/>
    </source>
</evidence>
<dbReference type="EMBL" id="CATZBU010000007">
    <property type="protein sequence ID" value="CAJ0798628.1"/>
    <property type="molecule type" value="Genomic_DNA"/>
</dbReference>
<sequence length="58" mass="6273">MRPRQTLERQHPRKARRLAWTFGSAMSWITQTSLSKTAGMVHAPDVSGAAAPASRPGG</sequence>
<keyword evidence="2" id="KW-1185">Reference proteome</keyword>
<organism evidence="1 2">
    <name type="scientific">Ralstonia psammae</name>
    <dbReference type="NCBI Taxonomy" id="3058598"/>
    <lineage>
        <taxon>Bacteria</taxon>
        <taxon>Pseudomonadati</taxon>
        <taxon>Pseudomonadota</taxon>
        <taxon>Betaproteobacteria</taxon>
        <taxon>Burkholderiales</taxon>
        <taxon>Burkholderiaceae</taxon>
        <taxon>Ralstonia</taxon>
    </lineage>
</organism>
<accession>A0ABN9J4C7</accession>
<proteinExistence type="predicted"/>
<evidence type="ECO:0000313" key="1">
    <source>
        <dbReference type="EMBL" id="CAJ0798628.1"/>
    </source>
</evidence>
<protein>
    <submittedName>
        <fullName evidence="1">Uncharacterized protein</fullName>
    </submittedName>
</protein>
<reference evidence="1 2" key="1">
    <citation type="submission" date="2023-07" db="EMBL/GenBank/DDBJ databases">
        <authorList>
            <person name="Peeters C."/>
        </authorList>
    </citation>
    <scope>NUCLEOTIDE SEQUENCE [LARGE SCALE GENOMIC DNA]</scope>
    <source>
        <strain evidence="1 2">LMG 19083</strain>
    </source>
</reference>
<dbReference type="Proteomes" id="UP001189813">
    <property type="component" value="Unassembled WGS sequence"/>
</dbReference>